<proteinExistence type="predicted"/>
<dbReference type="STRING" id="1121421.SAMN02745123_00227"/>
<reference evidence="2" key="1">
    <citation type="submission" date="2016-11" db="EMBL/GenBank/DDBJ databases">
        <authorList>
            <person name="Varghese N."/>
            <person name="Submissions S."/>
        </authorList>
    </citation>
    <scope>NUCLEOTIDE SEQUENCE [LARGE SCALE GENOMIC DNA]</scope>
    <source>
        <strain evidence="2">DSM 10349</strain>
    </source>
</reference>
<gene>
    <name evidence="1" type="ORF">SAMN02745123_00227</name>
</gene>
<organism evidence="1 2">
    <name type="scientific">Desulforamulus aeronauticus DSM 10349</name>
    <dbReference type="NCBI Taxonomy" id="1121421"/>
    <lineage>
        <taxon>Bacteria</taxon>
        <taxon>Bacillati</taxon>
        <taxon>Bacillota</taxon>
        <taxon>Clostridia</taxon>
        <taxon>Eubacteriales</taxon>
        <taxon>Peptococcaceae</taxon>
        <taxon>Desulforamulus</taxon>
    </lineage>
</organism>
<dbReference type="Proteomes" id="UP000183997">
    <property type="component" value="Unassembled WGS sequence"/>
</dbReference>
<dbReference type="RefSeq" id="WP_072910434.1">
    <property type="nucleotide sequence ID" value="NZ_FRAR01000004.1"/>
</dbReference>
<evidence type="ECO:0000313" key="1">
    <source>
        <dbReference type="EMBL" id="SHJ96969.1"/>
    </source>
</evidence>
<dbReference type="OrthoDB" id="2081260at2"/>
<sequence>MNKKITWSLAILVVLILVGGVGFISNPGLFNNSTILQALAQQPDSAILQDVVIREERVYICGDVQEVARRTVGSLNIKTEQELSNQYAAKGYSVVKLKNDFLAQTKVNDFCNYHNSFRHFGIQNNKLAIFQGPLGYNQKLICIEENIDINTLQPTFQVKLQQAMDFFQMNPETQAKLRYELEFSSEDGLNAALENLDELQE</sequence>
<evidence type="ECO:0008006" key="3">
    <source>
        <dbReference type="Google" id="ProtNLM"/>
    </source>
</evidence>
<accession>A0A1M6NMK6</accession>
<dbReference type="EMBL" id="FRAR01000004">
    <property type="protein sequence ID" value="SHJ96969.1"/>
    <property type="molecule type" value="Genomic_DNA"/>
</dbReference>
<name>A0A1M6NMK6_9FIRM</name>
<evidence type="ECO:0000313" key="2">
    <source>
        <dbReference type="Proteomes" id="UP000183997"/>
    </source>
</evidence>
<protein>
    <recommendedName>
        <fullName evidence="3">BofC C-terminal domain-containing protein</fullName>
    </recommendedName>
</protein>
<keyword evidence="2" id="KW-1185">Reference proteome</keyword>
<dbReference type="AlphaFoldDB" id="A0A1M6NMK6"/>